<keyword evidence="4" id="KW-1185">Reference proteome</keyword>
<evidence type="ECO:0000313" key="3">
    <source>
        <dbReference type="EMBL" id="MBC2901980.1"/>
    </source>
</evidence>
<dbReference type="Pfam" id="PF01370">
    <property type="entry name" value="Epimerase"/>
    <property type="match status" value="1"/>
</dbReference>
<sequence length="254" mass="28023">MTGEVIGDGFIARYVRQHLPLNRPVTVLAAGVSRTSETAPEPFAREAALVTETARRCREQRRLMVFLSTAAGGLYGRQGEGREDARIAPVTPYGRHKLAMERIVSDSGAPWLTLRLSHLVGPGQNPAQLIPALVRQVRSGTVVIHHGARRDLLDVRHFRTVLDRLLTLGVHGRVVNVAAGVSFAAEEIVTAVEAALGQRAHRIPREVPPESLRISNHRMRVHVPESEHFGFGPAYLDRLITRYVRTEAAERAVT</sequence>
<dbReference type="PANTHER" id="PTHR43000">
    <property type="entry name" value="DTDP-D-GLUCOSE 4,6-DEHYDRATASE-RELATED"/>
    <property type="match status" value="1"/>
</dbReference>
<dbReference type="RefSeq" id="WP_186281891.1">
    <property type="nucleotide sequence ID" value="NZ_JACMSF010000008.1"/>
</dbReference>
<dbReference type="AlphaFoldDB" id="A0A7X1J0H4"/>
<evidence type="ECO:0000259" key="2">
    <source>
        <dbReference type="Pfam" id="PF01370"/>
    </source>
</evidence>
<name>A0A7X1J0H4_9ACTN</name>
<comment type="similarity">
    <text evidence="1">Belongs to the NAD(P)-dependent epimerase/dehydratase family.</text>
</comment>
<evidence type="ECO:0000256" key="1">
    <source>
        <dbReference type="ARBA" id="ARBA00007637"/>
    </source>
</evidence>
<gene>
    <name evidence="3" type="ORF">H4N64_10240</name>
</gene>
<dbReference type="InterPro" id="IPR001509">
    <property type="entry name" value="Epimerase_deHydtase"/>
</dbReference>
<dbReference type="EMBL" id="JACMSF010000008">
    <property type="protein sequence ID" value="MBC2901980.1"/>
    <property type="molecule type" value="Genomic_DNA"/>
</dbReference>
<proteinExistence type="inferred from homology"/>
<dbReference type="Proteomes" id="UP000584670">
    <property type="component" value="Unassembled WGS sequence"/>
</dbReference>
<dbReference type="Gene3D" id="3.40.50.720">
    <property type="entry name" value="NAD(P)-binding Rossmann-like Domain"/>
    <property type="match status" value="1"/>
</dbReference>
<dbReference type="SUPFAM" id="SSF51735">
    <property type="entry name" value="NAD(P)-binding Rossmann-fold domains"/>
    <property type="match status" value="1"/>
</dbReference>
<organism evidence="3 4">
    <name type="scientific">Streptomyces cupreus</name>
    <dbReference type="NCBI Taxonomy" id="2759956"/>
    <lineage>
        <taxon>Bacteria</taxon>
        <taxon>Bacillati</taxon>
        <taxon>Actinomycetota</taxon>
        <taxon>Actinomycetes</taxon>
        <taxon>Kitasatosporales</taxon>
        <taxon>Streptomycetaceae</taxon>
        <taxon>Streptomyces</taxon>
    </lineage>
</organism>
<dbReference type="InterPro" id="IPR036291">
    <property type="entry name" value="NAD(P)-bd_dom_sf"/>
</dbReference>
<comment type="caution">
    <text evidence="3">The sequence shown here is derived from an EMBL/GenBank/DDBJ whole genome shotgun (WGS) entry which is preliminary data.</text>
</comment>
<accession>A0A7X1J0H4</accession>
<evidence type="ECO:0000313" key="4">
    <source>
        <dbReference type="Proteomes" id="UP000584670"/>
    </source>
</evidence>
<feature type="domain" description="NAD-dependent epimerase/dehydratase" evidence="2">
    <location>
        <begin position="30"/>
        <end position="178"/>
    </location>
</feature>
<reference evidence="3 4" key="1">
    <citation type="submission" date="2020-08" db="EMBL/GenBank/DDBJ databases">
        <title>Streptomyces sp. PSKA01 genome sequencing and assembly.</title>
        <authorList>
            <person name="Mandal S."/>
            <person name="Maiti P.K."/>
            <person name="Das P."/>
        </authorList>
    </citation>
    <scope>NUCLEOTIDE SEQUENCE [LARGE SCALE GENOMIC DNA]</scope>
    <source>
        <strain evidence="3 4">PSKA01</strain>
    </source>
</reference>
<protein>
    <submittedName>
        <fullName evidence="3">NAD-dependent epimerase/dehydratase family protein</fullName>
    </submittedName>
</protein>